<protein>
    <recommendedName>
        <fullName evidence="2">Restriction system protein Mrr-like N-terminal domain-containing protein</fullName>
    </recommendedName>
</protein>
<sequence length="127" mass="14225">MPADKTILRAPSLLKPIIVREICRMGGQAHVGQSTKEGPDRIIYDIVAAELGVTEKERKILIDGEHRSDKGRNMWDYTMLVAVQQLKDREKHMLKGTQRGVWELTQSGMEFGRQLLGLSNDPPSDAG</sequence>
<organism evidence="1">
    <name type="scientific">Singulisphaera sp. Ch08</name>
    <dbReference type="NCBI Taxonomy" id="3120278"/>
    <lineage>
        <taxon>Bacteria</taxon>
        <taxon>Pseudomonadati</taxon>
        <taxon>Planctomycetota</taxon>
        <taxon>Planctomycetia</taxon>
        <taxon>Isosphaerales</taxon>
        <taxon>Isosphaeraceae</taxon>
        <taxon>Singulisphaera</taxon>
    </lineage>
</organism>
<reference evidence="1" key="1">
    <citation type="submission" date="2024-05" db="EMBL/GenBank/DDBJ databases">
        <title>Planctomycetes of the genus Singulisphaera possess chitinolytic capabilities.</title>
        <authorList>
            <person name="Ivanova A."/>
        </authorList>
    </citation>
    <scope>NUCLEOTIDE SEQUENCE</scope>
    <source>
        <strain evidence="1">Ch08T</strain>
    </source>
</reference>
<dbReference type="EMBL" id="CP155447">
    <property type="protein sequence ID" value="XBH05638.1"/>
    <property type="molecule type" value="Genomic_DNA"/>
</dbReference>
<evidence type="ECO:0000313" key="1">
    <source>
        <dbReference type="EMBL" id="XBH05638.1"/>
    </source>
</evidence>
<evidence type="ECO:0008006" key="2">
    <source>
        <dbReference type="Google" id="ProtNLM"/>
    </source>
</evidence>
<name>A0AAU7CKV0_9BACT</name>
<dbReference type="AlphaFoldDB" id="A0AAU7CKV0"/>
<proteinExistence type="predicted"/>
<gene>
    <name evidence="1" type="ORF">V5E97_06345</name>
</gene>
<dbReference type="RefSeq" id="WP_406698485.1">
    <property type="nucleotide sequence ID" value="NZ_CP155447.1"/>
</dbReference>
<accession>A0AAU7CKV0</accession>